<dbReference type="EMBL" id="AF498402">
    <property type="protein sequence ID" value="AAM27570.1"/>
    <property type="molecule type" value="Genomic_DNA"/>
</dbReference>
<feature type="transmembrane region" description="Helical" evidence="1">
    <location>
        <begin position="49"/>
        <end position="74"/>
    </location>
</feature>
<evidence type="ECO:0000313" key="5">
    <source>
        <dbReference type="Proteomes" id="UP000433532"/>
    </source>
</evidence>
<evidence type="ECO:0000313" key="2">
    <source>
        <dbReference type="EMBL" id="AAM27570.1"/>
    </source>
</evidence>
<name>Q8KHX8_PSEAI</name>
<protein>
    <submittedName>
        <fullName evidence="4">DUF1049 domain-containing protein</fullName>
    </submittedName>
    <submittedName>
        <fullName evidence="2 3">ORF_3</fullName>
    </submittedName>
</protein>
<dbReference type="Proteomes" id="UP000433532">
    <property type="component" value="Unassembled WGS sequence"/>
</dbReference>
<evidence type="ECO:0000313" key="3">
    <source>
        <dbReference type="EMBL" id="AAM27637.1"/>
    </source>
</evidence>
<proteinExistence type="predicted"/>
<dbReference type="EMBL" id="WOAD01000010">
    <property type="protein sequence ID" value="MUI36114.1"/>
    <property type="molecule type" value="Genomic_DNA"/>
</dbReference>
<gene>
    <name evidence="4" type="ORF">GNQ48_13930</name>
</gene>
<keyword evidence="1" id="KW-0812">Transmembrane</keyword>
<reference evidence="4 5" key="2">
    <citation type="submission" date="2019-11" db="EMBL/GenBank/DDBJ databases">
        <title>Genomes of ocular Pseudomonas aeruginosa isolates.</title>
        <authorList>
            <person name="Khan M."/>
            <person name="Rice S.A."/>
            <person name="Willcox M.D.P."/>
            <person name="Stapleton F."/>
        </authorList>
    </citation>
    <scope>NUCLEOTIDE SEQUENCE [LARGE SCALE GENOMIC DNA]</scope>
    <source>
        <strain evidence="4 5">PA221</strain>
    </source>
</reference>
<dbReference type="AlphaFoldDB" id="Q8KHX8"/>
<evidence type="ECO:0000313" key="4">
    <source>
        <dbReference type="EMBL" id="MUI36114.1"/>
    </source>
</evidence>
<organism evidence="2">
    <name type="scientific">Pseudomonas aeruginosa</name>
    <dbReference type="NCBI Taxonomy" id="287"/>
    <lineage>
        <taxon>Bacteria</taxon>
        <taxon>Pseudomonadati</taxon>
        <taxon>Pseudomonadota</taxon>
        <taxon>Gammaproteobacteria</taxon>
        <taxon>Pseudomonadales</taxon>
        <taxon>Pseudomonadaceae</taxon>
        <taxon>Pseudomonas</taxon>
    </lineage>
</organism>
<keyword evidence="1" id="KW-0472">Membrane</keyword>
<keyword evidence="1" id="KW-1133">Transmembrane helix</keyword>
<sequence length="84" mass="9270">MEVFMRTLKRMLVGLLIVVVALSAIIFTLENRALIQFSFLGWETPAIPSALLFSLVFVAGGLLGWFFGVFAGFAHHKSSRQPSV</sequence>
<feature type="transmembrane region" description="Helical" evidence="1">
    <location>
        <begin position="12"/>
        <end position="29"/>
    </location>
</feature>
<evidence type="ECO:0000256" key="1">
    <source>
        <dbReference type="SAM" id="Phobius"/>
    </source>
</evidence>
<accession>Q8KHX8</accession>
<dbReference type="EMBL" id="AF498406">
    <property type="protein sequence ID" value="AAM27637.1"/>
    <property type="molecule type" value="Genomic_DNA"/>
</dbReference>
<reference evidence="2" key="1">
    <citation type="journal article" date="2002" name="J. Bacteriol.">
        <title>Genetic variation at the O-antigen biosynthetic locus in Pseudomonas aeruginosa.</title>
        <authorList>
            <person name="Raymond C.K."/>
            <person name="Sims E.H."/>
            <person name="Kas A."/>
            <person name="Spencer D.H."/>
            <person name="Kutyavin T.V."/>
            <person name="Ivey R.G."/>
            <person name="Zhou Y."/>
            <person name="Kaul R."/>
            <person name="Clendenning J.B."/>
            <person name="Olson M.V."/>
        </authorList>
    </citation>
    <scope>NUCLEOTIDE SEQUENCE</scope>
</reference>
<dbReference type="EMBL" id="AF498409">
    <property type="protein sequence ID" value="AAM27675.1"/>
    <property type="molecule type" value="Genomic_DNA"/>
</dbReference>